<evidence type="ECO:0000256" key="7">
    <source>
        <dbReference type="ARBA" id="ARBA00023157"/>
    </source>
</evidence>
<evidence type="ECO:0000313" key="14">
    <source>
        <dbReference type="EMBL" id="CAD5124124.1"/>
    </source>
</evidence>
<feature type="transmembrane region" description="Helical" evidence="12">
    <location>
        <begin position="144"/>
        <end position="164"/>
    </location>
</feature>
<comment type="similarity">
    <text evidence="11">Belongs to the G-protein coupled receptor 1 family.</text>
</comment>
<evidence type="ECO:0000256" key="5">
    <source>
        <dbReference type="ARBA" id="ARBA00023040"/>
    </source>
</evidence>
<evidence type="ECO:0000256" key="11">
    <source>
        <dbReference type="RuleBase" id="RU000688"/>
    </source>
</evidence>
<feature type="transmembrane region" description="Helical" evidence="12">
    <location>
        <begin position="815"/>
        <end position="836"/>
    </location>
</feature>
<dbReference type="PRINTS" id="PR00237">
    <property type="entry name" value="GPCRRHODOPSN"/>
</dbReference>
<dbReference type="PANTHER" id="PTHR24247">
    <property type="entry name" value="5-HYDROXYTRYPTAMINE RECEPTOR"/>
    <property type="match status" value="1"/>
</dbReference>
<comment type="catalytic activity">
    <reaction evidence="12">
        <text>L-cysteinyl-[protein] + hexadecanoyl-CoA = S-hexadecanoyl-L-cysteinyl-[protein] + CoA</text>
        <dbReference type="Rhea" id="RHEA:36683"/>
        <dbReference type="Rhea" id="RHEA-COMP:10131"/>
        <dbReference type="Rhea" id="RHEA-COMP:11032"/>
        <dbReference type="ChEBI" id="CHEBI:29950"/>
        <dbReference type="ChEBI" id="CHEBI:57287"/>
        <dbReference type="ChEBI" id="CHEBI:57379"/>
        <dbReference type="ChEBI" id="CHEBI:74151"/>
        <dbReference type="EC" id="2.3.1.225"/>
    </reaction>
</comment>
<dbReference type="EC" id="2.3.1.225" evidence="12"/>
<feature type="transmembrane region" description="Helical" evidence="12">
    <location>
        <begin position="610"/>
        <end position="626"/>
    </location>
</feature>
<dbReference type="Proteomes" id="UP000549394">
    <property type="component" value="Unassembled WGS sequence"/>
</dbReference>
<evidence type="ECO:0000256" key="10">
    <source>
        <dbReference type="PROSITE-ProRule" id="PRU00023"/>
    </source>
</evidence>
<dbReference type="InterPro" id="IPR000276">
    <property type="entry name" value="GPCR_Rhodpsn"/>
</dbReference>
<dbReference type="Gene3D" id="1.25.40.20">
    <property type="entry name" value="Ankyrin repeat-containing domain"/>
    <property type="match status" value="2"/>
</dbReference>
<feature type="domain" description="G-protein coupled receptors family 1 profile" evidence="13">
    <location>
        <begin position="124"/>
        <end position="406"/>
    </location>
</feature>
<dbReference type="FunFam" id="1.20.1070.10:FF:000523">
    <property type="entry name" value="5-hydroxytryptamine receptor 2B"/>
    <property type="match status" value="1"/>
</dbReference>
<comment type="similarity">
    <text evidence="12">Belongs to the DHHC palmitoyltransferase family.</text>
</comment>
<dbReference type="OrthoDB" id="194358at2759"/>
<comment type="caution">
    <text evidence="12">Lacks conserved residue(s) required for the propagation of feature annotation.</text>
</comment>
<evidence type="ECO:0000256" key="6">
    <source>
        <dbReference type="ARBA" id="ARBA00023136"/>
    </source>
</evidence>
<name>A0A7I8W865_9ANNE</name>
<feature type="transmembrane region" description="Helical" evidence="12">
    <location>
        <begin position="176"/>
        <end position="204"/>
    </location>
</feature>
<comment type="caution">
    <text evidence="14">The sequence shown here is derived from an EMBL/GenBank/DDBJ whole genome shotgun (WGS) entry which is preliminary data.</text>
</comment>
<evidence type="ECO:0000256" key="4">
    <source>
        <dbReference type="ARBA" id="ARBA00022989"/>
    </source>
</evidence>
<dbReference type="Pfam" id="PF01529">
    <property type="entry name" value="DHHC"/>
    <property type="match status" value="1"/>
</dbReference>
<dbReference type="Pfam" id="PF13637">
    <property type="entry name" value="Ank_4"/>
    <property type="match status" value="1"/>
</dbReference>
<keyword evidence="15" id="KW-1185">Reference proteome</keyword>
<sequence length="886" mass="98478">MKENLDQPTLKSTGVGDGNDVIPCSNKCQTTERNMPKLDPVTLANMSIEEKEAVAKKLVQFQMNNMGHGNQGLPMSMLPGGKLQHYEDGKVGYVLDIHAAVDCMSFQNINEMVQNDPSIVNSKGNILVCVAVYRDKRLQNMTNYFLVSLSVADLFVAILVMPLRTAVDLYDGKWTLGIGVCIVWLTADVLMCTASIWHMCTMSLDRWLSLKYPMKYGRNKTAKWVLTKILFVWLISIAISSPVCVLGLMRTTSVYDGTYCLPKSRDFVLYGSVFAFYIPFAVMLVTYVLTLRILCRNQLTVHGRVIGSGSDEEALAGKRRKSEIMSKRTASNEKKASKVLGVIFSVFVILWTPFFVVNILSVVCPGGLTPLHKACLKGDRDLVALFIQHGSDVNAESDFGHTPIFFAAKRGNIECMHSLIESGCDLHAKDKTGRNVMHHAAIGGSVLAMYYLVEMHQICTKTACNEGLTPLHYIVASRNIPALRFLLKNNRSNLSSADKYGNTPLHVACQVGLSTAAFLILEKGGLRLLDITNNEGSKPIDMAKNAKDKVPGSRSPLQLGSSYTETINLLAHHMKMPLKDAKVRGPILYWWGLALMLTVCFFAVIIGEALHAQGLVTTMAMGYLGFHYSRENARINHVCGWPNPHRLGMFGGGLLHTIIGYFWKVYPVVSPLYPILTAGSVISIPFIALSFVFLLWKDPGVLKQNAQKEDGSDYTCLDIAKGLIKPESFCSDCELIPLAGTKHCRLCNQCMERMDHHCIFLNKCIGRNNHILFVRFIVCTFFAAATFIFLCYNALKILVKSKVLIAFLVESYIQQSYLVCLCLGNVAVCVWCLTLLHEQFQAVGKGVTTLSTLYGQNPPDTSTFYLKLKRFFNVLITGRLYDGLQR</sequence>
<evidence type="ECO:0000256" key="9">
    <source>
        <dbReference type="ARBA" id="ARBA00023224"/>
    </source>
</evidence>
<keyword evidence="12" id="KW-0012">Acyltransferase</keyword>
<dbReference type="InterPro" id="IPR017452">
    <property type="entry name" value="GPCR_Rhodpsn_7TM"/>
</dbReference>
<evidence type="ECO:0000256" key="3">
    <source>
        <dbReference type="ARBA" id="ARBA00022692"/>
    </source>
</evidence>
<dbReference type="GO" id="GO:0030425">
    <property type="term" value="C:dendrite"/>
    <property type="evidence" value="ECO:0007669"/>
    <property type="project" value="TreeGrafter"/>
</dbReference>
<protein>
    <recommendedName>
        <fullName evidence="12">Palmitoyltransferase</fullName>
        <ecNumber evidence="12">2.3.1.225</ecNumber>
    </recommendedName>
</protein>
<dbReference type="PROSITE" id="PS50262">
    <property type="entry name" value="G_PROTEIN_RECEP_F1_2"/>
    <property type="match status" value="1"/>
</dbReference>
<feature type="transmembrane region" description="Helical" evidence="12">
    <location>
        <begin position="225"/>
        <end position="248"/>
    </location>
</feature>
<gene>
    <name evidence="14" type="ORF">DGYR_LOCUS11713</name>
</gene>
<dbReference type="SMART" id="SM00248">
    <property type="entry name" value="ANK"/>
    <property type="match status" value="5"/>
</dbReference>
<keyword evidence="2" id="KW-1003">Cell membrane</keyword>
<evidence type="ECO:0000256" key="12">
    <source>
        <dbReference type="RuleBase" id="RU079119"/>
    </source>
</evidence>
<dbReference type="SUPFAM" id="SSF48403">
    <property type="entry name" value="Ankyrin repeat"/>
    <property type="match status" value="1"/>
</dbReference>
<accession>A0A7I8W865</accession>
<dbReference type="EMBL" id="CAJFCJ010000020">
    <property type="protein sequence ID" value="CAD5124124.1"/>
    <property type="molecule type" value="Genomic_DNA"/>
</dbReference>
<keyword evidence="9 11" id="KW-0807">Transducer</keyword>
<dbReference type="GO" id="GO:0007187">
    <property type="term" value="P:G protein-coupled receptor signaling pathway, coupled to cyclic nucleotide second messenger"/>
    <property type="evidence" value="ECO:0007669"/>
    <property type="project" value="TreeGrafter"/>
</dbReference>
<proteinExistence type="inferred from homology"/>
<organism evidence="14 15">
    <name type="scientific">Dimorphilus gyrociliatus</name>
    <dbReference type="NCBI Taxonomy" id="2664684"/>
    <lineage>
        <taxon>Eukaryota</taxon>
        <taxon>Metazoa</taxon>
        <taxon>Spiralia</taxon>
        <taxon>Lophotrochozoa</taxon>
        <taxon>Annelida</taxon>
        <taxon>Polychaeta</taxon>
        <taxon>Polychaeta incertae sedis</taxon>
        <taxon>Dinophilidae</taxon>
        <taxon>Dimorphilus</taxon>
    </lineage>
</organism>
<dbReference type="SUPFAM" id="SSF81321">
    <property type="entry name" value="Family A G protein-coupled receptor-like"/>
    <property type="match status" value="1"/>
</dbReference>
<dbReference type="PROSITE" id="PS00237">
    <property type="entry name" value="G_PROTEIN_RECEP_F1_1"/>
    <property type="match status" value="1"/>
</dbReference>
<feature type="transmembrane region" description="Helical" evidence="12">
    <location>
        <begin position="268"/>
        <end position="289"/>
    </location>
</feature>
<dbReference type="GO" id="GO:0004993">
    <property type="term" value="F:G protein-coupled serotonin receptor activity"/>
    <property type="evidence" value="ECO:0007669"/>
    <property type="project" value="TreeGrafter"/>
</dbReference>
<keyword evidence="4 12" id="KW-1133">Transmembrane helix</keyword>
<keyword evidence="8 11" id="KW-0675">Receptor</keyword>
<evidence type="ECO:0000259" key="13">
    <source>
        <dbReference type="PROSITE" id="PS50262"/>
    </source>
</evidence>
<dbReference type="PROSITE" id="PS50297">
    <property type="entry name" value="ANK_REP_REGION"/>
    <property type="match status" value="2"/>
</dbReference>
<evidence type="ECO:0000256" key="2">
    <source>
        <dbReference type="ARBA" id="ARBA00022475"/>
    </source>
</evidence>
<dbReference type="PANTHER" id="PTHR24247:SF222">
    <property type="entry name" value="5-HYDROXYTRYPTAMINE (SEROTONIN) RECEPTOR 2B, ISOFORM E"/>
    <property type="match status" value="1"/>
</dbReference>
<evidence type="ECO:0000256" key="8">
    <source>
        <dbReference type="ARBA" id="ARBA00023170"/>
    </source>
</evidence>
<dbReference type="GO" id="GO:0007268">
    <property type="term" value="P:chemical synaptic transmission"/>
    <property type="evidence" value="ECO:0007669"/>
    <property type="project" value="TreeGrafter"/>
</dbReference>
<feature type="repeat" description="ANK" evidence="10">
    <location>
        <begin position="399"/>
        <end position="431"/>
    </location>
</feature>
<dbReference type="InterPro" id="IPR001594">
    <property type="entry name" value="Palmitoyltrfase_DHHC"/>
</dbReference>
<feature type="transmembrane region" description="Helical" evidence="12">
    <location>
        <begin position="339"/>
        <end position="363"/>
    </location>
</feature>
<feature type="repeat" description="ANK" evidence="10">
    <location>
        <begin position="366"/>
        <end position="398"/>
    </location>
</feature>
<feature type="transmembrane region" description="Helical" evidence="12">
    <location>
        <begin position="436"/>
        <end position="453"/>
    </location>
</feature>
<keyword evidence="7" id="KW-1015">Disulfide bond</keyword>
<evidence type="ECO:0000313" key="15">
    <source>
        <dbReference type="Proteomes" id="UP000549394"/>
    </source>
</evidence>
<dbReference type="GO" id="GO:0030594">
    <property type="term" value="F:neurotransmitter receptor activity"/>
    <property type="evidence" value="ECO:0007669"/>
    <property type="project" value="TreeGrafter"/>
</dbReference>
<keyword evidence="12" id="KW-0808">Transferase</keyword>
<feature type="transmembrane region" description="Helical" evidence="12">
    <location>
        <begin position="672"/>
        <end position="696"/>
    </location>
</feature>
<keyword evidence="10" id="KW-0040">ANK repeat</keyword>
<dbReference type="AlphaFoldDB" id="A0A7I8W865"/>
<reference evidence="14 15" key="1">
    <citation type="submission" date="2020-08" db="EMBL/GenBank/DDBJ databases">
        <authorList>
            <person name="Hejnol A."/>
        </authorList>
    </citation>
    <scope>NUCLEOTIDE SEQUENCE [LARGE SCALE GENOMIC DNA]</scope>
</reference>
<evidence type="ECO:0000256" key="1">
    <source>
        <dbReference type="ARBA" id="ARBA00004651"/>
    </source>
</evidence>
<dbReference type="Gene3D" id="1.20.1070.10">
    <property type="entry name" value="Rhodopsin 7-helix transmembrane proteins"/>
    <property type="match status" value="1"/>
</dbReference>
<dbReference type="GO" id="GO:0007210">
    <property type="term" value="P:serotonin receptor signaling pathway"/>
    <property type="evidence" value="ECO:0007669"/>
    <property type="project" value="TreeGrafter"/>
</dbReference>
<comment type="subcellular location">
    <subcellularLocation>
        <location evidence="1">Cell membrane</location>
        <topology evidence="1">Multi-pass membrane protein</topology>
    </subcellularLocation>
</comment>
<feature type="transmembrane region" description="Helical" evidence="12">
    <location>
        <begin position="587"/>
        <end position="604"/>
    </location>
</feature>
<dbReference type="Pfam" id="PF12796">
    <property type="entry name" value="Ank_2"/>
    <property type="match status" value="1"/>
</dbReference>
<feature type="transmembrane region" description="Helical" evidence="12">
    <location>
        <begin position="772"/>
        <end position="795"/>
    </location>
</feature>
<dbReference type="PROSITE" id="PS50216">
    <property type="entry name" value="DHHC"/>
    <property type="match status" value="1"/>
</dbReference>
<dbReference type="InterPro" id="IPR002110">
    <property type="entry name" value="Ankyrin_rpt"/>
</dbReference>
<dbReference type="Pfam" id="PF00001">
    <property type="entry name" value="7tm_1"/>
    <property type="match status" value="1"/>
</dbReference>
<dbReference type="PROSITE" id="PS50088">
    <property type="entry name" value="ANK_REPEAT"/>
    <property type="match status" value="2"/>
</dbReference>
<dbReference type="GO" id="GO:0005886">
    <property type="term" value="C:plasma membrane"/>
    <property type="evidence" value="ECO:0007669"/>
    <property type="project" value="UniProtKB-SubCell"/>
</dbReference>
<keyword evidence="5 11" id="KW-0297">G-protein coupled receptor</keyword>
<keyword evidence="6 12" id="KW-0472">Membrane</keyword>
<dbReference type="GO" id="GO:0045202">
    <property type="term" value="C:synapse"/>
    <property type="evidence" value="ECO:0007669"/>
    <property type="project" value="GOC"/>
</dbReference>
<keyword evidence="3 11" id="KW-0812">Transmembrane</keyword>
<dbReference type="InterPro" id="IPR036770">
    <property type="entry name" value="Ankyrin_rpt-contain_sf"/>
</dbReference>
<dbReference type="GO" id="GO:0019706">
    <property type="term" value="F:protein-cysteine S-palmitoyltransferase activity"/>
    <property type="evidence" value="ECO:0007669"/>
    <property type="project" value="UniProtKB-EC"/>
</dbReference>
<comment type="domain">
    <text evidence="12">The DHHC domain is required for palmitoyltransferase activity.</text>
</comment>
<feature type="transmembrane region" description="Helical" evidence="12">
    <location>
        <begin position="647"/>
        <end position="666"/>
    </location>
</feature>